<dbReference type="PANTHER" id="PTHR12124">
    <property type="entry name" value="POLYMYOSITIS/SCLERODERMA AUTOANTIGEN-RELATED"/>
    <property type="match status" value="1"/>
</dbReference>
<dbReference type="AlphaFoldDB" id="A0A9R0HUL2"/>
<dbReference type="InterPro" id="IPR012337">
    <property type="entry name" value="RNaseH-like_sf"/>
</dbReference>
<proteinExistence type="predicted"/>
<sequence>MAMLKNPRVDYSLFDEISVAGMSNSHVWVESESQLRELVDILSEEKVFAVDTEQHGLRSFLGFTALVQISTQKEDYLIDTIALHDAFHMLQSVFSDPNVVKVFHGADSDVLWLQRDFHIYVVNLFDTAKACEVLSKPHKSLAYLLQNYCGVTTNKLLQREDWRQRPLTEEMVEYARSDSHYLLYIARCLIKELEAKDKDKDIGQPKDSTPLDVRFHFLPEASRRSNTISLQLFSKESDAFPTESVASSIISRYLNTQAVDVSKFSGPQFQNQIRKLCAWRDLMARIHDESLRYVLSDQAIVALAEKKPISEREIYTIISAADEDNDSLPSSFSAISPSPVICSHWDDVHCLLTEGQNNSVDDILRMLLHKHLGPNGSCSLSTFNYNLLSGSNLKLANGLMSMQNGVRSGKLVTRKASRELFVQKFSCKAPVYHNCKIYASDGRLLCYCDHKKLEWYLSRNLAKLMDDNPQAVMLLFEPKGRPEDEDNEFYIQSKRNLCVSCGESKHYLRYRIIPSCYRMHFPEHLKSHRSHDIVLLCVDCHEVAHAAAEKYKKQVATEFHIPLYVTKVVDSETPELQDQKVGVSPLQLHTAAMALLRHGPRMPSKRRDELMEIVRTYYGGREISHEDLETALQVGMSPQKRRKFDKKRGVSCKHFPLSTCSDEVLEDNSVNMVEPSNHYSAVTSGLGGSMDATDQASYVQLVNQPETYVKTPSLSSVKDISEDTFATNGESMTPATSGTSDVKDVILLNTENINPLQATVDGKKYNSKVSLLGHGPHGKTVVDYLLKQHGEEGIHEFCQRWRQVFIDALHPRYLPGGWDVKHSGRRGFGEFSVYNPAKKASDPIQG</sequence>
<organism evidence="2 3">
    <name type="scientific">Spinacia oleracea</name>
    <name type="common">Spinach</name>
    <dbReference type="NCBI Taxonomy" id="3562"/>
    <lineage>
        <taxon>Eukaryota</taxon>
        <taxon>Viridiplantae</taxon>
        <taxon>Streptophyta</taxon>
        <taxon>Embryophyta</taxon>
        <taxon>Tracheophyta</taxon>
        <taxon>Spermatophyta</taxon>
        <taxon>Magnoliopsida</taxon>
        <taxon>eudicotyledons</taxon>
        <taxon>Gunneridae</taxon>
        <taxon>Pentapetalae</taxon>
        <taxon>Caryophyllales</taxon>
        <taxon>Chenopodiaceae</taxon>
        <taxon>Chenopodioideae</taxon>
        <taxon>Anserineae</taxon>
        <taxon>Spinacia</taxon>
    </lineage>
</organism>
<dbReference type="InterPro" id="IPR002562">
    <property type="entry name" value="3'-5'_exonuclease_dom"/>
</dbReference>
<evidence type="ECO:0000313" key="2">
    <source>
        <dbReference type="Proteomes" id="UP000813463"/>
    </source>
</evidence>
<dbReference type="SUPFAM" id="SSF47819">
    <property type="entry name" value="HRDC-like"/>
    <property type="match status" value="1"/>
</dbReference>
<dbReference type="InterPro" id="IPR036397">
    <property type="entry name" value="RNaseH_sf"/>
</dbReference>
<name>A0A9R0HUL2_SPIOL</name>
<dbReference type="GO" id="GO:0071035">
    <property type="term" value="P:nuclear polyadenylation-dependent rRNA catabolic process"/>
    <property type="evidence" value="ECO:0007669"/>
    <property type="project" value="TreeGrafter"/>
</dbReference>
<dbReference type="InterPro" id="IPR044876">
    <property type="entry name" value="HRDC_dom_sf"/>
</dbReference>
<dbReference type="GO" id="GO:0071036">
    <property type="term" value="P:nuclear polyadenylation-dependent snoRNA catabolic process"/>
    <property type="evidence" value="ECO:0007669"/>
    <property type="project" value="TreeGrafter"/>
</dbReference>
<dbReference type="InterPro" id="IPR045092">
    <property type="entry name" value="Rrp6-like"/>
</dbReference>
<reference evidence="3" key="2">
    <citation type="submission" date="2025-08" db="UniProtKB">
        <authorList>
            <consortium name="RefSeq"/>
        </authorList>
    </citation>
    <scope>IDENTIFICATION</scope>
    <source>
        <tissue evidence="3">Leaf</tissue>
    </source>
</reference>
<dbReference type="PANTHER" id="PTHR12124:SF68">
    <property type="entry name" value="PROTEIN RRP6-LIKE 3"/>
    <property type="match status" value="1"/>
</dbReference>
<dbReference type="SMART" id="SM00474">
    <property type="entry name" value="35EXOc"/>
    <property type="match status" value="1"/>
</dbReference>
<dbReference type="GO" id="GO:0000166">
    <property type="term" value="F:nucleotide binding"/>
    <property type="evidence" value="ECO:0007669"/>
    <property type="project" value="InterPro"/>
</dbReference>
<dbReference type="RefSeq" id="XP_021837312.2">
    <property type="nucleotide sequence ID" value="XM_021981620.2"/>
</dbReference>
<dbReference type="Gene3D" id="3.30.420.10">
    <property type="entry name" value="Ribonuclease H-like superfamily/Ribonuclease H"/>
    <property type="match status" value="1"/>
</dbReference>
<dbReference type="GO" id="GO:0000176">
    <property type="term" value="C:nuclear exosome (RNase complex)"/>
    <property type="evidence" value="ECO:0007669"/>
    <property type="project" value="TreeGrafter"/>
</dbReference>
<dbReference type="GO" id="GO:0071037">
    <property type="term" value="P:nuclear polyadenylation-dependent snRNA catabolic process"/>
    <property type="evidence" value="ECO:0007669"/>
    <property type="project" value="TreeGrafter"/>
</dbReference>
<dbReference type="GO" id="GO:0000175">
    <property type="term" value="F:3'-5'-RNA exonuclease activity"/>
    <property type="evidence" value="ECO:0007669"/>
    <property type="project" value="InterPro"/>
</dbReference>
<dbReference type="GO" id="GO:0071044">
    <property type="term" value="P:histone mRNA catabolic process"/>
    <property type="evidence" value="ECO:0007669"/>
    <property type="project" value="TreeGrafter"/>
</dbReference>
<dbReference type="GO" id="GO:0003727">
    <property type="term" value="F:single-stranded RNA binding"/>
    <property type="evidence" value="ECO:0007669"/>
    <property type="project" value="TreeGrafter"/>
</dbReference>
<dbReference type="Pfam" id="PF00570">
    <property type="entry name" value="HRDC"/>
    <property type="match status" value="1"/>
</dbReference>
<dbReference type="Pfam" id="PF01612">
    <property type="entry name" value="DNA_pol_A_exo1"/>
    <property type="match status" value="1"/>
</dbReference>
<dbReference type="GO" id="GO:0071040">
    <property type="term" value="P:nuclear polyadenylation-dependent antisense transcript catabolic process"/>
    <property type="evidence" value="ECO:0007669"/>
    <property type="project" value="TreeGrafter"/>
</dbReference>
<keyword evidence="2" id="KW-1185">Reference proteome</keyword>
<feature type="domain" description="HRDC" evidence="1">
    <location>
        <begin position="266"/>
        <end position="346"/>
    </location>
</feature>
<dbReference type="InterPro" id="IPR002121">
    <property type="entry name" value="HRDC_dom"/>
</dbReference>
<evidence type="ECO:0000313" key="3">
    <source>
        <dbReference type="RefSeq" id="XP_021837312.2"/>
    </source>
</evidence>
<dbReference type="Gene3D" id="1.10.150.80">
    <property type="entry name" value="HRDC domain"/>
    <property type="match status" value="1"/>
</dbReference>
<evidence type="ECO:0000259" key="1">
    <source>
        <dbReference type="PROSITE" id="PS50967"/>
    </source>
</evidence>
<dbReference type="PROSITE" id="PS50967">
    <property type="entry name" value="HRDC"/>
    <property type="match status" value="1"/>
</dbReference>
<dbReference type="GO" id="GO:0000467">
    <property type="term" value="P:exonucleolytic trimming to generate mature 3'-end of 5.8S rRNA from tricistronic rRNA transcript (SSU-rRNA, 5.8S rRNA, LSU-rRNA)"/>
    <property type="evidence" value="ECO:0007669"/>
    <property type="project" value="InterPro"/>
</dbReference>
<dbReference type="SUPFAM" id="SSF53098">
    <property type="entry name" value="Ribonuclease H-like"/>
    <property type="match status" value="1"/>
</dbReference>
<dbReference type="GO" id="GO:0071051">
    <property type="term" value="P:poly(A)-dependent snoRNA 3'-end processing"/>
    <property type="evidence" value="ECO:0007669"/>
    <property type="project" value="TreeGrafter"/>
</dbReference>
<dbReference type="GO" id="GO:0071038">
    <property type="term" value="P:TRAMP-dependent tRNA surveillance pathway"/>
    <property type="evidence" value="ECO:0007669"/>
    <property type="project" value="TreeGrafter"/>
</dbReference>
<dbReference type="InterPro" id="IPR010997">
    <property type="entry name" value="HRDC-like_sf"/>
</dbReference>
<accession>A0A9R0HUL2</accession>
<dbReference type="GO" id="GO:0071039">
    <property type="term" value="P:nuclear polyadenylation-dependent CUT catabolic process"/>
    <property type="evidence" value="ECO:0007669"/>
    <property type="project" value="TreeGrafter"/>
</dbReference>
<reference evidence="2" key="1">
    <citation type="journal article" date="2021" name="Nat. Commun.">
        <title>Genomic analyses provide insights into spinach domestication and the genetic basis of agronomic traits.</title>
        <authorList>
            <person name="Cai X."/>
            <person name="Sun X."/>
            <person name="Xu C."/>
            <person name="Sun H."/>
            <person name="Wang X."/>
            <person name="Ge C."/>
            <person name="Zhang Z."/>
            <person name="Wang Q."/>
            <person name="Fei Z."/>
            <person name="Jiao C."/>
            <person name="Wang Q."/>
        </authorList>
    </citation>
    <scope>NUCLEOTIDE SEQUENCE [LARGE SCALE GENOMIC DNA]</scope>
    <source>
        <strain evidence="2">cv. Varoflay</strain>
    </source>
</reference>
<dbReference type="Proteomes" id="UP000813463">
    <property type="component" value="Chromosome 2"/>
</dbReference>
<protein>
    <submittedName>
        <fullName evidence="3">Protein RRP6-like 3 isoform X2</fullName>
    </submittedName>
</protein>
<dbReference type="GO" id="GO:0005730">
    <property type="term" value="C:nucleolus"/>
    <property type="evidence" value="ECO:0007669"/>
    <property type="project" value="TreeGrafter"/>
</dbReference>
<gene>
    <name evidence="3" type="primary">LOC110777027</name>
</gene>
<dbReference type="GeneID" id="110777027"/>